<feature type="compositionally biased region" description="Basic and acidic residues" evidence="1">
    <location>
        <begin position="1"/>
        <end position="12"/>
    </location>
</feature>
<accession>A0ABQ0RSG5</accession>
<reference evidence="3 4" key="1">
    <citation type="submission" date="2019-06" db="EMBL/GenBank/DDBJ databases">
        <title>Whole genome shotgun sequence of Pseudonocardia saturnea NBRC 14499.</title>
        <authorList>
            <person name="Hosoyama A."/>
            <person name="Uohara A."/>
            <person name="Ohji S."/>
            <person name="Ichikawa N."/>
        </authorList>
    </citation>
    <scope>NUCLEOTIDE SEQUENCE [LARGE SCALE GENOMIC DNA]</scope>
    <source>
        <strain evidence="3 4">NBRC 14499</strain>
    </source>
</reference>
<evidence type="ECO:0000313" key="3">
    <source>
        <dbReference type="EMBL" id="GEC23615.1"/>
    </source>
</evidence>
<dbReference type="RefSeq" id="WP_125911621.1">
    <property type="nucleotide sequence ID" value="NZ_BJNH01000006.1"/>
</dbReference>
<dbReference type="Pfam" id="PF00583">
    <property type="entry name" value="Acetyltransf_1"/>
    <property type="match status" value="1"/>
</dbReference>
<dbReference type="EMBL" id="BJNH01000006">
    <property type="protein sequence ID" value="GEC23615.1"/>
    <property type="molecule type" value="Genomic_DNA"/>
</dbReference>
<dbReference type="CDD" id="cd04301">
    <property type="entry name" value="NAT_SF"/>
    <property type="match status" value="1"/>
</dbReference>
<dbReference type="SUPFAM" id="SSF55729">
    <property type="entry name" value="Acyl-CoA N-acyltransferases (Nat)"/>
    <property type="match status" value="1"/>
</dbReference>
<feature type="region of interest" description="Disordered" evidence="1">
    <location>
        <begin position="1"/>
        <end position="20"/>
    </location>
</feature>
<dbReference type="Gene3D" id="3.40.630.30">
    <property type="match status" value="1"/>
</dbReference>
<protein>
    <recommendedName>
        <fullName evidence="2">N-acetyltransferase domain-containing protein</fullName>
    </recommendedName>
</protein>
<dbReference type="PROSITE" id="PS51186">
    <property type="entry name" value="GNAT"/>
    <property type="match status" value="1"/>
</dbReference>
<sequence>MRAQAERLRGPDGRYLLPPTPASAPWTGGRLLRVGRAFALLRQDTWAPDVLQRAVLGDHTGTLDRVVLPDPSTPGAAASVAELVRLAARYTDADRLPGRTQLVVRWPSGDTGTAAAFAAAGLRLDALMGERAAEPLPGHPVAGVTVRIAAPADVPAVVDLAVEETRYHVAISPFTRDVDAVRGWTSSAVLAADPAHPVFVAERDGRVVGYAACELVDTPDDGLVHPLPPGRTGHLRSVGVTAAGRGRGTGTALVHAAGPVQARWNRGARR</sequence>
<evidence type="ECO:0000256" key="1">
    <source>
        <dbReference type="SAM" id="MobiDB-lite"/>
    </source>
</evidence>
<organism evidence="3 4">
    <name type="scientific">Pseudonocardia saturnea</name>
    <dbReference type="NCBI Taxonomy" id="33909"/>
    <lineage>
        <taxon>Bacteria</taxon>
        <taxon>Bacillati</taxon>
        <taxon>Actinomycetota</taxon>
        <taxon>Actinomycetes</taxon>
        <taxon>Pseudonocardiales</taxon>
        <taxon>Pseudonocardiaceae</taxon>
        <taxon>Pseudonocardia</taxon>
    </lineage>
</organism>
<dbReference type="InterPro" id="IPR000182">
    <property type="entry name" value="GNAT_dom"/>
</dbReference>
<comment type="caution">
    <text evidence="3">The sequence shown here is derived from an EMBL/GenBank/DDBJ whole genome shotgun (WGS) entry which is preliminary data.</text>
</comment>
<evidence type="ECO:0000313" key="4">
    <source>
        <dbReference type="Proteomes" id="UP000320693"/>
    </source>
</evidence>
<evidence type="ECO:0000259" key="2">
    <source>
        <dbReference type="PROSITE" id="PS51186"/>
    </source>
</evidence>
<keyword evidence="4" id="KW-1185">Reference proteome</keyword>
<name>A0ABQ0RSG5_9PSEU</name>
<feature type="domain" description="N-acetyltransferase" evidence="2">
    <location>
        <begin position="144"/>
        <end position="270"/>
    </location>
</feature>
<proteinExistence type="predicted"/>
<dbReference type="InterPro" id="IPR016181">
    <property type="entry name" value="Acyl_CoA_acyltransferase"/>
</dbReference>
<dbReference type="Proteomes" id="UP000320693">
    <property type="component" value="Unassembled WGS sequence"/>
</dbReference>
<gene>
    <name evidence="3" type="ORF">PSA01_06440</name>
</gene>